<dbReference type="AlphaFoldDB" id="A0A9D2SWB4"/>
<accession>A0A9D2SWB4</accession>
<feature type="compositionally biased region" description="Acidic residues" evidence="1">
    <location>
        <begin position="54"/>
        <end position="64"/>
    </location>
</feature>
<dbReference type="EMBL" id="DWWK01000043">
    <property type="protein sequence ID" value="HJC38143.1"/>
    <property type="molecule type" value="Genomic_DNA"/>
</dbReference>
<comment type="caution">
    <text evidence="2">The sequence shown here is derived from an EMBL/GenBank/DDBJ whole genome shotgun (WGS) entry which is preliminary data.</text>
</comment>
<name>A0A9D2SWB4_9FIRM</name>
<evidence type="ECO:0000313" key="2">
    <source>
        <dbReference type="EMBL" id="HJC38143.1"/>
    </source>
</evidence>
<feature type="region of interest" description="Disordered" evidence="1">
    <location>
        <begin position="35"/>
        <end position="64"/>
    </location>
</feature>
<proteinExistence type="predicted"/>
<protein>
    <submittedName>
        <fullName evidence="2">Uncharacterized protein</fullName>
    </submittedName>
</protein>
<organism evidence="2 3">
    <name type="scientific">Candidatus Mediterraneibacter faecigallinarum</name>
    <dbReference type="NCBI Taxonomy" id="2838669"/>
    <lineage>
        <taxon>Bacteria</taxon>
        <taxon>Bacillati</taxon>
        <taxon>Bacillota</taxon>
        <taxon>Clostridia</taxon>
        <taxon>Lachnospirales</taxon>
        <taxon>Lachnospiraceae</taxon>
        <taxon>Mediterraneibacter</taxon>
    </lineage>
</organism>
<evidence type="ECO:0000256" key="1">
    <source>
        <dbReference type="SAM" id="MobiDB-lite"/>
    </source>
</evidence>
<sequence length="64" mass="7272">MQQKKRGYQESDAPYLTRLSAMDACGRRSGVNVIRGQKNTAQVQKHSRAREEQFTDEYGGDSHV</sequence>
<gene>
    <name evidence="2" type="ORF">H9757_03610</name>
</gene>
<evidence type="ECO:0000313" key="3">
    <source>
        <dbReference type="Proteomes" id="UP000823894"/>
    </source>
</evidence>
<reference evidence="2" key="2">
    <citation type="submission" date="2021-04" db="EMBL/GenBank/DDBJ databases">
        <authorList>
            <person name="Gilroy R."/>
        </authorList>
    </citation>
    <scope>NUCLEOTIDE SEQUENCE</scope>
    <source>
        <strain evidence="2">ChiGjej1B1-1692</strain>
    </source>
</reference>
<dbReference type="Proteomes" id="UP000823894">
    <property type="component" value="Unassembled WGS sequence"/>
</dbReference>
<reference evidence="2" key="1">
    <citation type="journal article" date="2021" name="PeerJ">
        <title>Extensive microbial diversity within the chicken gut microbiome revealed by metagenomics and culture.</title>
        <authorList>
            <person name="Gilroy R."/>
            <person name="Ravi A."/>
            <person name="Getino M."/>
            <person name="Pursley I."/>
            <person name="Horton D.L."/>
            <person name="Alikhan N.F."/>
            <person name="Baker D."/>
            <person name="Gharbi K."/>
            <person name="Hall N."/>
            <person name="Watson M."/>
            <person name="Adriaenssens E.M."/>
            <person name="Foster-Nyarko E."/>
            <person name="Jarju S."/>
            <person name="Secka A."/>
            <person name="Antonio M."/>
            <person name="Oren A."/>
            <person name="Chaudhuri R.R."/>
            <person name="La Ragione R."/>
            <person name="Hildebrand F."/>
            <person name="Pallen M.J."/>
        </authorList>
    </citation>
    <scope>NUCLEOTIDE SEQUENCE</scope>
    <source>
        <strain evidence="2">ChiGjej1B1-1692</strain>
    </source>
</reference>